<dbReference type="RefSeq" id="WP_073187635.1">
    <property type="nucleotide sequence ID" value="NZ_FQZG01000032.1"/>
</dbReference>
<evidence type="ECO:0000313" key="2">
    <source>
        <dbReference type="Proteomes" id="UP000184512"/>
    </source>
</evidence>
<reference evidence="1 2" key="1">
    <citation type="submission" date="2016-11" db="EMBL/GenBank/DDBJ databases">
        <authorList>
            <person name="Jaros S."/>
            <person name="Januszkiewicz K."/>
            <person name="Wedrychowicz H."/>
        </authorList>
    </citation>
    <scope>NUCLEOTIDE SEQUENCE [LARGE SCALE GENOMIC DNA]</scope>
    <source>
        <strain evidence="1 2">DSM 12906</strain>
    </source>
</reference>
<name>A0A1M6HCZ6_9ACTN</name>
<sequence length="69" mass="6961">MSDFEVNFAQLAQAGRRGELVAADARGPLRGMRIDGVSAAVPGGTCGAVADRLDSAWVAAAIEATDIGS</sequence>
<protein>
    <submittedName>
        <fullName evidence="1">Uncharacterized protein</fullName>
    </submittedName>
</protein>
<dbReference type="EMBL" id="FQZG01000032">
    <property type="protein sequence ID" value="SHJ20034.1"/>
    <property type="molecule type" value="Genomic_DNA"/>
</dbReference>
<organism evidence="1 2">
    <name type="scientific">Tessaracoccus bendigoensis DSM 12906</name>
    <dbReference type="NCBI Taxonomy" id="1123357"/>
    <lineage>
        <taxon>Bacteria</taxon>
        <taxon>Bacillati</taxon>
        <taxon>Actinomycetota</taxon>
        <taxon>Actinomycetes</taxon>
        <taxon>Propionibacteriales</taxon>
        <taxon>Propionibacteriaceae</taxon>
        <taxon>Tessaracoccus</taxon>
    </lineage>
</organism>
<proteinExistence type="predicted"/>
<accession>A0A1M6HCZ6</accession>
<dbReference type="Proteomes" id="UP000184512">
    <property type="component" value="Unassembled WGS sequence"/>
</dbReference>
<keyword evidence="2" id="KW-1185">Reference proteome</keyword>
<dbReference type="STRING" id="1123357.SAMN02745244_01944"/>
<gene>
    <name evidence="1" type="ORF">SAMN02745244_01944</name>
</gene>
<dbReference type="AlphaFoldDB" id="A0A1M6HCZ6"/>
<evidence type="ECO:0000313" key="1">
    <source>
        <dbReference type="EMBL" id="SHJ20034.1"/>
    </source>
</evidence>